<evidence type="ECO:0000256" key="3">
    <source>
        <dbReference type="RuleBase" id="RU004466"/>
    </source>
</evidence>
<gene>
    <name evidence="4" type="ORF">TPE_1866</name>
</gene>
<dbReference type="PATRIC" id="fig|1291379.3.peg.1839"/>
<dbReference type="AlphaFoldDB" id="S5ZVL3"/>
<dbReference type="GO" id="GO:0004659">
    <property type="term" value="F:prenyltransferase activity"/>
    <property type="evidence" value="ECO:0007669"/>
    <property type="project" value="InterPro"/>
</dbReference>
<keyword evidence="1" id="KW-0479">Metal-binding</keyword>
<evidence type="ECO:0000313" key="5">
    <source>
        <dbReference type="Proteomes" id="UP000015620"/>
    </source>
</evidence>
<dbReference type="RefSeq" id="WP_020965638.1">
    <property type="nucleotide sequence ID" value="NC_022097.1"/>
</dbReference>
<name>S5ZVL3_9SPIR</name>
<dbReference type="SFLD" id="SFLDG01017">
    <property type="entry name" value="Polyprenyl_Transferase_Like"/>
    <property type="match status" value="1"/>
</dbReference>
<dbReference type="InterPro" id="IPR008949">
    <property type="entry name" value="Isoprenoid_synthase_dom_sf"/>
</dbReference>
<organism evidence="4 5">
    <name type="scientific">Treponema pedis str. T A4</name>
    <dbReference type="NCBI Taxonomy" id="1291379"/>
    <lineage>
        <taxon>Bacteria</taxon>
        <taxon>Pseudomonadati</taxon>
        <taxon>Spirochaetota</taxon>
        <taxon>Spirochaetia</taxon>
        <taxon>Spirochaetales</taxon>
        <taxon>Treponemataceae</taxon>
        <taxon>Treponema</taxon>
    </lineage>
</organism>
<dbReference type="CDD" id="cd00685">
    <property type="entry name" value="Trans_IPPS_HT"/>
    <property type="match status" value="1"/>
</dbReference>
<dbReference type="OrthoDB" id="9805316at2"/>
<dbReference type="EMBL" id="CP004120">
    <property type="protein sequence ID" value="AGT44340.1"/>
    <property type="molecule type" value="Genomic_DNA"/>
</dbReference>
<keyword evidence="5" id="KW-1185">Reference proteome</keyword>
<evidence type="ECO:0000256" key="2">
    <source>
        <dbReference type="ARBA" id="ARBA00022842"/>
    </source>
</evidence>
<sequence>MNDELEARLAEIEKVLYSGLPENIDKNAENAFFGQLPENMSGNIFKLITPCKDLMQRGGKRWRPLLAVLSCELAGGNTSDIYPLTPLVEFCHTASLIHDDIEDNSEERRGGAAIHIKYGLDTALNAGSWLYFHASNCIDSYEGNAELKNLLYKLYSLNLRRLHLGQAMDIAWHSKTDYIPSREEYLTMIGLKTGSLAKFAAELGFAAARKSEKEIASFGLDALEAGLAFQILDDVKNITKGNKGKNRGDDIVEGKKSLPVILCIEKKPSLKEKICGLFTRAAAEGINSPAVEECISLIIESGAAKQAEKYAEDIVGASLIKLQKNYGKNKASDLTAELFSSICGV</sequence>
<dbReference type="InterPro" id="IPR000092">
    <property type="entry name" value="Polyprenyl_synt"/>
</dbReference>
<dbReference type="HOGENOM" id="CLU_014015_2_1_12"/>
<comment type="similarity">
    <text evidence="3">Belongs to the FPP/GGPP synthase family.</text>
</comment>
<proteinExistence type="inferred from homology"/>
<dbReference type="PANTHER" id="PTHR12001">
    <property type="entry name" value="GERANYLGERANYL PYROPHOSPHATE SYNTHASE"/>
    <property type="match status" value="1"/>
</dbReference>
<dbReference type="GO" id="GO:0046872">
    <property type="term" value="F:metal ion binding"/>
    <property type="evidence" value="ECO:0007669"/>
    <property type="project" value="UniProtKB-KW"/>
</dbReference>
<dbReference type="GO" id="GO:0008299">
    <property type="term" value="P:isoprenoid biosynthetic process"/>
    <property type="evidence" value="ECO:0007669"/>
    <property type="project" value="InterPro"/>
</dbReference>
<dbReference type="Pfam" id="PF00348">
    <property type="entry name" value="polyprenyl_synt"/>
    <property type="match status" value="1"/>
</dbReference>
<evidence type="ECO:0000256" key="1">
    <source>
        <dbReference type="ARBA" id="ARBA00022723"/>
    </source>
</evidence>
<reference evidence="4 5" key="1">
    <citation type="journal article" date="2013" name="PLoS ONE">
        <title>Genome-Wide Relatedness of Treponema pedis, from Gingiva and Necrotic Skin Lesions of Pigs, with the Human Oral Pathogen Treponema denticola.</title>
        <authorList>
            <person name="Svartstrom O."/>
            <person name="Mushtaq M."/>
            <person name="Pringle M."/>
            <person name="Segerman B."/>
        </authorList>
    </citation>
    <scope>NUCLEOTIDE SEQUENCE [LARGE SCALE GENOMIC DNA]</scope>
    <source>
        <strain evidence="4">T A4</strain>
    </source>
</reference>
<protein>
    <submittedName>
        <fullName evidence="4">Polyprenyl synthetase</fullName>
    </submittedName>
</protein>
<dbReference type="KEGG" id="tped:TPE_1866"/>
<dbReference type="Gene3D" id="1.10.600.10">
    <property type="entry name" value="Farnesyl Diphosphate Synthase"/>
    <property type="match status" value="1"/>
</dbReference>
<keyword evidence="3" id="KW-0808">Transferase</keyword>
<dbReference type="InterPro" id="IPR033749">
    <property type="entry name" value="Polyprenyl_synt_CS"/>
</dbReference>
<dbReference type="SUPFAM" id="SSF48576">
    <property type="entry name" value="Terpenoid synthases"/>
    <property type="match status" value="1"/>
</dbReference>
<accession>S5ZVL3</accession>
<dbReference type="PANTHER" id="PTHR12001:SF44">
    <property type="entry name" value="GERANYLGERANYL PYROPHOSPHATE SYNTHASE"/>
    <property type="match status" value="1"/>
</dbReference>
<dbReference type="PROSITE" id="PS00723">
    <property type="entry name" value="POLYPRENYL_SYNTHASE_1"/>
    <property type="match status" value="1"/>
</dbReference>
<keyword evidence="2" id="KW-0460">Magnesium</keyword>
<evidence type="ECO:0000313" key="4">
    <source>
        <dbReference type="EMBL" id="AGT44340.1"/>
    </source>
</evidence>
<dbReference type="GeneID" id="301090359"/>
<dbReference type="STRING" id="1291379.TPE_1866"/>
<dbReference type="SFLD" id="SFLDS00005">
    <property type="entry name" value="Isoprenoid_Synthase_Type_I"/>
    <property type="match status" value="1"/>
</dbReference>
<dbReference type="Proteomes" id="UP000015620">
    <property type="component" value="Chromosome"/>
</dbReference>